<accession>A0A8J2P6N8</accession>
<evidence type="ECO:0000313" key="1">
    <source>
        <dbReference type="EMBL" id="CAG7727832.1"/>
    </source>
</evidence>
<proteinExistence type="predicted"/>
<name>A0A8J2P6N8_9HEXA</name>
<comment type="caution">
    <text evidence="1">The sequence shown here is derived from an EMBL/GenBank/DDBJ whole genome shotgun (WGS) entry which is preliminary data.</text>
</comment>
<keyword evidence="2" id="KW-1185">Reference proteome</keyword>
<dbReference type="AlphaFoldDB" id="A0A8J2P6N8"/>
<reference evidence="1" key="1">
    <citation type="submission" date="2021-06" db="EMBL/GenBank/DDBJ databases">
        <authorList>
            <person name="Hodson N. C."/>
            <person name="Mongue J. A."/>
            <person name="Jaron S. K."/>
        </authorList>
    </citation>
    <scope>NUCLEOTIDE SEQUENCE</scope>
</reference>
<protein>
    <submittedName>
        <fullName evidence="1">Uncharacterized protein</fullName>
    </submittedName>
</protein>
<evidence type="ECO:0000313" key="2">
    <source>
        <dbReference type="Proteomes" id="UP000708208"/>
    </source>
</evidence>
<gene>
    <name evidence="1" type="ORF">AFUS01_LOCUS16652</name>
</gene>
<dbReference type="Proteomes" id="UP000708208">
    <property type="component" value="Unassembled WGS sequence"/>
</dbReference>
<dbReference type="EMBL" id="CAJVCH010154046">
    <property type="protein sequence ID" value="CAG7727832.1"/>
    <property type="molecule type" value="Genomic_DNA"/>
</dbReference>
<sequence>MFIPTDTEDLYDKSYLRKALHALEDSSVTLLLLVWAEEAGVKILMYGSSLFSSVHHRNKGGTEREENK</sequence>
<organism evidence="1 2">
    <name type="scientific">Allacma fusca</name>
    <dbReference type="NCBI Taxonomy" id="39272"/>
    <lineage>
        <taxon>Eukaryota</taxon>
        <taxon>Metazoa</taxon>
        <taxon>Ecdysozoa</taxon>
        <taxon>Arthropoda</taxon>
        <taxon>Hexapoda</taxon>
        <taxon>Collembola</taxon>
        <taxon>Symphypleona</taxon>
        <taxon>Sminthuridae</taxon>
        <taxon>Allacma</taxon>
    </lineage>
</organism>